<gene>
    <name evidence="3" type="ORF">F0U60_12780</name>
</gene>
<keyword evidence="1" id="KW-1133">Transmembrane helix</keyword>
<feature type="transmembrane region" description="Helical" evidence="1">
    <location>
        <begin position="145"/>
        <end position="165"/>
    </location>
</feature>
<keyword evidence="4" id="KW-1185">Reference proteome</keyword>
<name>A0ABY9WMP8_9BACT</name>
<proteinExistence type="predicted"/>
<dbReference type="Proteomes" id="UP001611383">
    <property type="component" value="Chromosome"/>
</dbReference>
<evidence type="ECO:0008006" key="5">
    <source>
        <dbReference type="Google" id="ProtNLM"/>
    </source>
</evidence>
<dbReference type="EMBL" id="CP043494">
    <property type="protein sequence ID" value="WNG44870.1"/>
    <property type="molecule type" value="Genomic_DNA"/>
</dbReference>
<keyword evidence="1" id="KW-0472">Membrane</keyword>
<keyword evidence="2" id="KW-0732">Signal</keyword>
<keyword evidence="1" id="KW-0812">Transmembrane</keyword>
<reference evidence="3 4" key="1">
    <citation type="submission" date="2019-08" db="EMBL/GenBank/DDBJ databases">
        <title>Archangium and Cystobacter genomes.</title>
        <authorList>
            <person name="Chen I.-C.K."/>
            <person name="Wielgoss S."/>
        </authorList>
    </citation>
    <scope>NUCLEOTIDE SEQUENCE [LARGE SCALE GENOMIC DNA]</scope>
    <source>
        <strain evidence="3 4">Cbm 6</strain>
    </source>
</reference>
<evidence type="ECO:0000313" key="4">
    <source>
        <dbReference type="Proteomes" id="UP001611383"/>
    </source>
</evidence>
<protein>
    <recommendedName>
        <fullName evidence="5">Lipoprotein</fullName>
    </recommendedName>
</protein>
<organism evidence="3 4">
    <name type="scientific">Archangium minus</name>
    <dbReference type="NCBI Taxonomy" id="83450"/>
    <lineage>
        <taxon>Bacteria</taxon>
        <taxon>Pseudomonadati</taxon>
        <taxon>Myxococcota</taxon>
        <taxon>Myxococcia</taxon>
        <taxon>Myxococcales</taxon>
        <taxon>Cystobacterineae</taxon>
        <taxon>Archangiaceae</taxon>
        <taxon>Archangium</taxon>
    </lineage>
</organism>
<evidence type="ECO:0000313" key="3">
    <source>
        <dbReference type="EMBL" id="WNG44870.1"/>
    </source>
</evidence>
<feature type="chain" id="PRO_5046723556" description="Lipoprotein" evidence="2">
    <location>
        <begin position="27"/>
        <end position="167"/>
    </location>
</feature>
<accession>A0ABY9WMP8</accession>
<evidence type="ECO:0000256" key="1">
    <source>
        <dbReference type="SAM" id="Phobius"/>
    </source>
</evidence>
<feature type="signal peptide" evidence="2">
    <location>
        <begin position="1"/>
        <end position="26"/>
    </location>
</feature>
<evidence type="ECO:0000256" key="2">
    <source>
        <dbReference type="SAM" id="SignalP"/>
    </source>
</evidence>
<sequence length="167" mass="18331">MHPAGLTRLMALLTAVAVATLGCAHTQEPERRMYLIAEDASSIDFQEDAPGIGGAGADAYCNELQKQCYTKCMRRKPEIPSIEKHSGKHKEHCTTKCLNEFMDCIKKMEELERQEAQSKKLQFPSMSKALDWLKAHTPEAPPGTYVIVAGVGFVIAIIGGALFLVPI</sequence>